<dbReference type="EMBL" id="JAEPRD010000376">
    <property type="protein sequence ID" value="KAG2191634.1"/>
    <property type="molecule type" value="Genomic_DNA"/>
</dbReference>
<evidence type="ECO:0000313" key="3">
    <source>
        <dbReference type="Proteomes" id="UP000603453"/>
    </source>
</evidence>
<gene>
    <name evidence="2" type="ORF">INT47_000545</name>
</gene>
<evidence type="ECO:0000313" key="2">
    <source>
        <dbReference type="EMBL" id="KAG2191634.1"/>
    </source>
</evidence>
<name>A0A8H7UUU8_9FUNG</name>
<feature type="compositionally biased region" description="Acidic residues" evidence="1">
    <location>
        <begin position="33"/>
        <end position="60"/>
    </location>
</feature>
<dbReference type="OrthoDB" id="2246127at2759"/>
<keyword evidence="3" id="KW-1185">Reference proteome</keyword>
<feature type="region of interest" description="Disordered" evidence="1">
    <location>
        <begin position="1"/>
        <end position="115"/>
    </location>
</feature>
<feature type="compositionally biased region" description="Low complexity" evidence="1">
    <location>
        <begin position="87"/>
        <end position="98"/>
    </location>
</feature>
<protein>
    <submittedName>
        <fullName evidence="2">Uncharacterized protein</fullName>
    </submittedName>
</protein>
<feature type="compositionally biased region" description="Low complexity" evidence="1">
    <location>
        <begin position="61"/>
        <end position="76"/>
    </location>
</feature>
<feature type="compositionally biased region" description="Polar residues" evidence="1">
    <location>
        <begin position="1"/>
        <end position="24"/>
    </location>
</feature>
<proteinExistence type="predicted"/>
<dbReference type="AlphaFoldDB" id="A0A8H7UUU8"/>
<accession>A0A8H7UUU8</accession>
<feature type="region of interest" description="Disordered" evidence="1">
    <location>
        <begin position="221"/>
        <end position="276"/>
    </location>
</feature>
<evidence type="ECO:0000256" key="1">
    <source>
        <dbReference type="SAM" id="MobiDB-lite"/>
    </source>
</evidence>
<feature type="compositionally biased region" description="Acidic residues" evidence="1">
    <location>
        <begin position="77"/>
        <end position="86"/>
    </location>
</feature>
<dbReference type="Proteomes" id="UP000603453">
    <property type="component" value="Unassembled WGS sequence"/>
</dbReference>
<sequence>MTSNNNKNTSDEQSTIPLSKSQRTAEPLSEPANEFDENQYNDYDGDGDDDGRDDGEEEFDGGNAFDYFNNDFNNGGEFDDDSESDEPSGPANDVNNGSNGDGGDDGNDEYLDLSGDVNDNPAYPFKNEYIMHALLFFKSGSFKYSEVQIKSVLDFGKYMAEIAIKEYRAQLALDPSDVIYDFRGYPTPHSVSRFHKSKKSCIPCFPHAPHCAKDDNGKILVEPTEPATSTSTSGTATAADASASATASTSAPTTASTSAPATTSATATDPAATTNTTASAPAVPVVVASKPDLFLNDVSEHLRLLVGNPCMSGFLSDLPDRTPNQRIKLSQGEKWNDDRLFEHPMIITGPNLQLWVSDKVSLLSESHIPLRDRHYFKVAKIFQISKVVNVDLYPIKSDDNLEMCCLYDILLHCPITDLDINNVFRAEHESFDEFTSLQRINGDDYLCSRDVVANTRLIRVHHDMIDTGNKHKRPLPIRSRIRSINPNLPNYQVVRVIPYNLFSDDTSDNSTSKWNCFESWSMNPAAVPLSVANHYLNQFFICGSNRHTAMEQLPSLVPDLKKLETGLPMFDAILKEEVFVVAPLLFIKADNPRHA</sequence>
<feature type="compositionally biased region" description="Acidic residues" evidence="1">
    <location>
        <begin position="102"/>
        <end position="111"/>
    </location>
</feature>
<comment type="caution">
    <text evidence="2">The sequence shown here is derived from an EMBL/GenBank/DDBJ whole genome shotgun (WGS) entry which is preliminary data.</text>
</comment>
<feature type="compositionally biased region" description="Low complexity" evidence="1">
    <location>
        <begin position="223"/>
        <end position="276"/>
    </location>
</feature>
<organism evidence="2 3">
    <name type="scientific">Mucor saturninus</name>
    <dbReference type="NCBI Taxonomy" id="64648"/>
    <lineage>
        <taxon>Eukaryota</taxon>
        <taxon>Fungi</taxon>
        <taxon>Fungi incertae sedis</taxon>
        <taxon>Mucoromycota</taxon>
        <taxon>Mucoromycotina</taxon>
        <taxon>Mucoromycetes</taxon>
        <taxon>Mucorales</taxon>
        <taxon>Mucorineae</taxon>
        <taxon>Mucoraceae</taxon>
        <taxon>Mucor</taxon>
    </lineage>
</organism>
<reference evidence="2" key="1">
    <citation type="submission" date="2020-12" db="EMBL/GenBank/DDBJ databases">
        <title>Metabolic potential, ecology and presence of endohyphal bacteria is reflected in genomic diversity of Mucoromycotina.</title>
        <authorList>
            <person name="Muszewska A."/>
            <person name="Okrasinska A."/>
            <person name="Steczkiewicz K."/>
            <person name="Drgas O."/>
            <person name="Orlowska M."/>
            <person name="Perlinska-Lenart U."/>
            <person name="Aleksandrzak-Piekarczyk T."/>
            <person name="Szatraj K."/>
            <person name="Zielenkiewicz U."/>
            <person name="Pilsyk S."/>
            <person name="Malc E."/>
            <person name="Mieczkowski P."/>
            <person name="Kruszewska J.S."/>
            <person name="Biernat P."/>
            <person name="Pawlowska J."/>
        </authorList>
    </citation>
    <scope>NUCLEOTIDE SEQUENCE</scope>
    <source>
        <strain evidence="2">WA0000017839</strain>
    </source>
</reference>